<name>F4L6Y6_HALH1</name>
<dbReference type="KEGG" id="hhy:Halhy_4093"/>
<dbReference type="AlphaFoldDB" id="F4L6Y6"/>
<accession>F4L6Y6</accession>
<dbReference type="RefSeq" id="WP_013766479.1">
    <property type="nucleotide sequence ID" value="NC_015510.1"/>
</dbReference>
<keyword evidence="2" id="KW-1185">Reference proteome</keyword>
<dbReference type="Proteomes" id="UP000008461">
    <property type="component" value="Chromosome"/>
</dbReference>
<gene>
    <name evidence="1" type="ordered locus">Halhy_4093</name>
</gene>
<dbReference type="HOGENOM" id="CLU_1298344_0_0_10"/>
<dbReference type="EMBL" id="CP002691">
    <property type="protein sequence ID" value="AEE51941.1"/>
    <property type="molecule type" value="Genomic_DNA"/>
</dbReference>
<dbReference type="eggNOG" id="ENOG5033T60">
    <property type="taxonomic scope" value="Bacteria"/>
</dbReference>
<evidence type="ECO:0000313" key="1">
    <source>
        <dbReference type="EMBL" id="AEE51941.1"/>
    </source>
</evidence>
<reference evidence="1 2" key="1">
    <citation type="journal article" date="2011" name="Stand. Genomic Sci.">
        <title>Complete genome sequence of Haliscomenobacter hydrossis type strain (O).</title>
        <authorList>
            <consortium name="US DOE Joint Genome Institute (JGI-PGF)"/>
            <person name="Daligault H."/>
            <person name="Lapidus A."/>
            <person name="Zeytun A."/>
            <person name="Nolan M."/>
            <person name="Lucas S."/>
            <person name="Del Rio T.G."/>
            <person name="Tice H."/>
            <person name="Cheng J.F."/>
            <person name="Tapia R."/>
            <person name="Han C."/>
            <person name="Goodwin L."/>
            <person name="Pitluck S."/>
            <person name="Liolios K."/>
            <person name="Pagani I."/>
            <person name="Ivanova N."/>
            <person name="Huntemann M."/>
            <person name="Mavromatis K."/>
            <person name="Mikhailova N."/>
            <person name="Pati A."/>
            <person name="Chen A."/>
            <person name="Palaniappan K."/>
            <person name="Land M."/>
            <person name="Hauser L."/>
            <person name="Brambilla E.M."/>
            <person name="Rohde M."/>
            <person name="Verbarg S."/>
            <person name="Goker M."/>
            <person name="Bristow J."/>
            <person name="Eisen J.A."/>
            <person name="Markowitz V."/>
            <person name="Hugenholtz P."/>
            <person name="Kyrpides N.C."/>
            <person name="Klenk H.P."/>
            <person name="Woyke T."/>
        </authorList>
    </citation>
    <scope>NUCLEOTIDE SEQUENCE [LARGE SCALE GENOMIC DNA]</scope>
    <source>
        <strain evidence="2">ATCC 27775 / DSM 1100 / LMG 10767 / O</strain>
    </source>
</reference>
<evidence type="ECO:0000313" key="2">
    <source>
        <dbReference type="Proteomes" id="UP000008461"/>
    </source>
</evidence>
<reference key="2">
    <citation type="submission" date="2011-04" db="EMBL/GenBank/DDBJ databases">
        <title>Complete sequence of chromosome of Haliscomenobacter hydrossis DSM 1100.</title>
        <authorList>
            <consortium name="US DOE Joint Genome Institute (JGI-PGF)"/>
            <person name="Lucas S."/>
            <person name="Han J."/>
            <person name="Lapidus A."/>
            <person name="Bruce D."/>
            <person name="Goodwin L."/>
            <person name="Pitluck S."/>
            <person name="Peters L."/>
            <person name="Kyrpides N."/>
            <person name="Mavromatis K."/>
            <person name="Ivanova N."/>
            <person name="Ovchinnikova G."/>
            <person name="Pagani I."/>
            <person name="Daligault H."/>
            <person name="Detter J.C."/>
            <person name="Han C."/>
            <person name="Land M."/>
            <person name="Hauser L."/>
            <person name="Markowitz V."/>
            <person name="Cheng J.-F."/>
            <person name="Hugenholtz P."/>
            <person name="Woyke T."/>
            <person name="Wu D."/>
            <person name="Verbarg S."/>
            <person name="Frueling A."/>
            <person name="Brambilla E."/>
            <person name="Klenk H.-P."/>
            <person name="Eisen J.A."/>
        </authorList>
    </citation>
    <scope>NUCLEOTIDE SEQUENCE</scope>
    <source>
        <strain>DSM 1100</strain>
    </source>
</reference>
<organism evidence="1 2">
    <name type="scientific">Haliscomenobacter hydrossis (strain ATCC 27775 / DSM 1100 / LMG 10767 / O)</name>
    <dbReference type="NCBI Taxonomy" id="760192"/>
    <lineage>
        <taxon>Bacteria</taxon>
        <taxon>Pseudomonadati</taxon>
        <taxon>Bacteroidota</taxon>
        <taxon>Saprospiria</taxon>
        <taxon>Saprospirales</taxon>
        <taxon>Haliscomenobacteraceae</taxon>
        <taxon>Haliscomenobacter</taxon>
    </lineage>
</organism>
<sequence>MKNLFNQIKNHLDENGKLISNSEEINSSILAAEQLGESLLGCTLSVRGKEFIIRMLEIYYGGVGDDAHDWYRTRFLYKKSKYKEHTSVQSQDGFSVYLSSLDVSDTYTRMDIVVGHTGVPISFLLRSVWDSSFNLIGSKNGNPNIVLNAIGIRPEDHGQPIDIDNKNAELYMENTHEQIIKDRGFQIKRQRRINLKSEFEERNKVQWNLSLE</sequence>
<proteinExistence type="predicted"/>
<dbReference type="OrthoDB" id="9832664at2"/>
<protein>
    <submittedName>
        <fullName evidence="1">Uncharacterized protein</fullName>
    </submittedName>
</protein>